<gene>
    <name evidence="2" type="ORF">B0H17DRAFT_1144372</name>
</gene>
<reference evidence="2" key="1">
    <citation type="submission" date="2023-03" db="EMBL/GenBank/DDBJ databases">
        <title>Massive genome expansion in bonnet fungi (Mycena s.s.) driven by repeated elements and novel gene families across ecological guilds.</title>
        <authorList>
            <consortium name="Lawrence Berkeley National Laboratory"/>
            <person name="Harder C.B."/>
            <person name="Miyauchi S."/>
            <person name="Viragh M."/>
            <person name="Kuo A."/>
            <person name="Thoen E."/>
            <person name="Andreopoulos B."/>
            <person name="Lu D."/>
            <person name="Skrede I."/>
            <person name="Drula E."/>
            <person name="Henrissat B."/>
            <person name="Morin E."/>
            <person name="Kohler A."/>
            <person name="Barry K."/>
            <person name="LaButti K."/>
            <person name="Morin E."/>
            <person name="Salamov A."/>
            <person name="Lipzen A."/>
            <person name="Mereny Z."/>
            <person name="Hegedus B."/>
            <person name="Baldrian P."/>
            <person name="Stursova M."/>
            <person name="Weitz H."/>
            <person name="Taylor A."/>
            <person name="Grigoriev I.V."/>
            <person name="Nagy L.G."/>
            <person name="Martin F."/>
            <person name="Kauserud H."/>
        </authorList>
    </citation>
    <scope>NUCLEOTIDE SEQUENCE</scope>
    <source>
        <strain evidence="2">CBHHK067</strain>
    </source>
</reference>
<evidence type="ECO:0000313" key="2">
    <source>
        <dbReference type="EMBL" id="KAJ7662363.1"/>
    </source>
</evidence>
<dbReference type="Proteomes" id="UP001221757">
    <property type="component" value="Unassembled WGS sequence"/>
</dbReference>
<proteinExistence type="predicted"/>
<comment type="caution">
    <text evidence="2">The sequence shown here is derived from an EMBL/GenBank/DDBJ whole genome shotgun (WGS) entry which is preliminary data.</text>
</comment>
<protein>
    <submittedName>
        <fullName evidence="2">Uncharacterized protein</fullName>
    </submittedName>
</protein>
<dbReference type="EMBL" id="JARKIE010000242">
    <property type="protein sequence ID" value="KAJ7662363.1"/>
    <property type="molecule type" value="Genomic_DNA"/>
</dbReference>
<evidence type="ECO:0000313" key="3">
    <source>
        <dbReference type="Proteomes" id="UP001221757"/>
    </source>
</evidence>
<evidence type="ECO:0000256" key="1">
    <source>
        <dbReference type="SAM" id="MobiDB-lite"/>
    </source>
</evidence>
<feature type="region of interest" description="Disordered" evidence="1">
    <location>
        <begin position="83"/>
        <end position="123"/>
    </location>
</feature>
<keyword evidence="3" id="KW-1185">Reference proteome</keyword>
<sequence length="168" mass="18116">MIFGANVLYFALGRCPLSVLGVIYILQGCKLICQWHADFPALQTEEGLPGSGSAGIVAFTRERLIDVSEYPHVQRDDPNDLEAQTAQMASQSSGSSLDDEIQDTTGTSEFSIPMRSCEPGQRPLRTSISPKYLRLDGVLDDELLLNLPFVIGGHSSQTDDPLASASSA</sequence>
<accession>A0AAD7CT10</accession>
<organism evidence="2 3">
    <name type="scientific">Mycena rosella</name>
    <name type="common">Pink bonnet</name>
    <name type="synonym">Agaricus rosellus</name>
    <dbReference type="NCBI Taxonomy" id="1033263"/>
    <lineage>
        <taxon>Eukaryota</taxon>
        <taxon>Fungi</taxon>
        <taxon>Dikarya</taxon>
        <taxon>Basidiomycota</taxon>
        <taxon>Agaricomycotina</taxon>
        <taxon>Agaricomycetes</taxon>
        <taxon>Agaricomycetidae</taxon>
        <taxon>Agaricales</taxon>
        <taxon>Marasmiineae</taxon>
        <taxon>Mycenaceae</taxon>
        <taxon>Mycena</taxon>
    </lineage>
</organism>
<feature type="compositionally biased region" description="Polar residues" evidence="1">
    <location>
        <begin position="83"/>
        <end position="96"/>
    </location>
</feature>
<name>A0AAD7CT10_MYCRO</name>
<dbReference type="AlphaFoldDB" id="A0AAD7CT10"/>